<keyword evidence="13" id="KW-0969">Cilium</keyword>
<dbReference type="InterPro" id="IPR013377">
    <property type="entry name" value="FlgJ"/>
</dbReference>
<keyword evidence="13" id="KW-0966">Cell projection</keyword>
<keyword evidence="6" id="KW-0574">Periplasm</keyword>
<keyword evidence="8 13" id="KW-0378">Hydrolase</keyword>
<sequence>MTAPVNSSFDFAALASLRTDAVTKQDAATLKEAAKQFESLFTQMMLKSMRDANRAFGEGSMFSSSQGDFYQDMFDDQIALELSKGSGLGLADVLVRQLTQAGLVKAPDATATTQAVSSATFPASTQNVAAGEDHQPLAQSKEDFVRMMWPHAQRAGSALGVDPSALVAQAALETGWGRAVPTHSSGSSSYNLFGIKAGTSWEGATASVPTLEFEDGVAVRKVERFRAYASPADSFNDYARLIGNNSRYENARGAGSDVASFASALQAGGYATDPNYAQKIVAVADEVRALTNNVSSEHNLKFATLAPTNGVSGGLRRL</sequence>
<comment type="similarity">
    <text evidence="3">In the N-terminal section; belongs to the FlgJ family.</text>
</comment>
<dbReference type="Pfam" id="PF10135">
    <property type="entry name" value="Rod-binding"/>
    <property type="match status" value="1"/>
</dbReference>
<reference evidence="13 14" key="1">
    <citation type="journal article" date="2021" name="Int. J. Syst. Evol. Microbiol.">
        <title>Steroidobacter gossypii sp. nov., isolated from soil of cotton cropping field.</title>
        <authorList>
            <person name="Huang R."/>
            <person name="Yang S."/>
            <person name="Zhen C."/>
            <person name="Liu W."/>
        </authorList>
    </citation>
    <scope>NUCLEOTIDE SEQUENCE [LARGE SCALE GENOMIC DNA]</scope>
    <source>
        <strain evidence="13 14">S1-65</strain>
    </source>
</reference>
<comment type="function">
    <text evidence="1">Flagellum-specific muramidase which hydrolyzes the peptidoglycan layer to assemble the rod structure in the periplasmic space.</text>
</comment>
<comment type="subcellular location">
    <subcellularLocation>
        <location evidence="2">Periplasm</location>
    </subcellularLocation>
</comment>
<evidence type="ECO:0000256" key="8">
    <source>
        <dbReference type="ARBA" id="ARBA00022801"/>
    </source>
</evidence>
<gene>
    <name evidence="13" type="primary">flgJ</name>
    <name evidence="13" type="ORF">JM946_26560</name>
</gene>
<name>A0ABS1X4Z5_9GAMM</name>
<dbReference type="RefSeq" id="WP_203170471.1">
    <property type="nucleotide sequence ID" value="NZ_JAEVLS010000008.1"/>
</dbReference>
<evidence type="ECO:0000256" key="11">
    <source>
        <dbReference type="ARBA" id="ARBA00030835"/>
    </source>
</evidence>
<evidence type="ECO:0000256" key="3">
    <source>
        <dbReference type="ARBA" id="ARBA00006880"/>
    </source>
</evidence>
<comment type="similarity">
    <text evidence="4">In the C-terminal section; belongs to the glycosyl hydrolase 73 family.</text>
</comment>
<evidence type="ECO:0000256" key="2">
    <source>
        <dbReference type="ARBA" id="ARBA00004418"/>
    </source>
</evidence>
<dbReference type="Gene3D" id="1.10.530.10">
    <property type="match status" value="1"/>
</dbReference>
<evidence type="ECO:0000256" key="9">
    <source>
        <dbReference type="ARBA" id="ARBA00023295"/>
    </source>
</evidence>
<dbReference type="PRINTS" id="PR01002">
    <property type="entry name" value="FLGFLGJ"/>
</dbReference>
<dbReference type="Gene3D" id="2.10.70.40">
    <property type="entry name" value="peptidoglycan hydrolase"/>
    <property type="match status" value="1"/>
</dbReference>
<dbReference type="InterPro" id="IPR002901">
    <property type="entry name" value="MGlyc_endo_b_GlcNAc-like_dom"/>
</dbReference>
<feature type="domain" description="Mannosyl-glycoprotein endo-beta-N-acetylglucosamidase-like" evidence="12">
    <location>
        <begin position="134"/>
        <end position="299"/>
    </location>
</feature>
<organism evidence="13 14">
    <name type="scientific">Steroidobacter gossypii</name>
    <dbReference type="NCBI Taxonomy" id="2805490"/>
    <lineage>
        <taxon>Bacteria</taxon>
        <taxon>Pseudomonadati</taxon>
        <taxon>Pseudomonadota</taxon>
        <taxon>Gammaproteobacteria</taxon>
        <taxon>Steroidobacterales</taxon>
        <taxon>Steroidobacteraceae</taxon>
        <taxon>Steroidobacter</taxon>
    </lineage>
</organism>
<dbReference type="NCBIfam" id="TIGR02541">
    <property type="entry name" value="flagell_FlgJ"/>
    <property type="match status" value="1"/>
</dbReference>
<comment type="caution">
    <text evidence="13">The sequence shown here is derived from an EMBL/GenBank/DDBJ whole genome shotgun (WGS) entry which is preliminary data.</text>
</comment>
<dbReference type="InterPro" id="IPR051056">
    <property type="entry name" value="Glycosyl_Hydrolase_73"/>
</dbReference>
<keyword evidence="10" id="KW-0961">Cell wall biogenesis/degradation</keyword>
<keyword evidence="14" id="KW-1185">Reference proteome</keyword>
<dbReference type="InterPro" id="IPR019301">
    <property type="entry name" value="Flagellar_prot_FlgJ_N"/>
</dbReference>
<accession>A0ABS1X4Z5</accession>
<keyword evidence="13" id="KW-0282">Flagellum</keyword>
<dbReference type="PANTHER" id="PTHR33308:SF9">
    <property type="entry name" value="PEPTIDOGLYCAN HYDROLASE FLGJ"/>
    <property type="match status" value="1"/>
</dbReference>
<proteinExistence type="inferred from homology"/>
<dbReference type="SMART" id="SM00047">
    <property type="entry name" value="LYZ2"/>
    <property type="match status" value="1"/>
</dbReference>
<evidence type="ECO:0000256" key="4">
    <source>
        <dbReference type="ARBA" id="ARBA00007974"/>
    </source>
</evidence>
<evidence type="ECO:0000256" key="10">
    <source>
        <dbReference type="ARBA" id="ARBA00023316"/>
    </source>
</evidence>
<dbReference type="PANTHER" id="PTHR33308">
    <property type="entry name" value="PEPTIDOGLYCAN HYDROLASE FLGJ"/>
    <property type="match status" value="1"/>
</dbReference>
<dbReference type="Pfam" id="PF01832">
    <property type="entry name" value="Glucosaminidase"/>
    <property type="match status" value="1"/>
</dbReference>
<dbReference type="EMBL" id="JAEVLS010000008">
    <property type="protein sequence ID" value="MBM0108309.1"/>
    <property type="molecule type" value="Genomic_DNA"/>
</dbReference>
<evidence type="ECO:0000313" key="13">
    <source>
        <dbReference type="EMBL" id="MBM0108309.1"/>
    </source>
</evidence>
<evidence type="ECO:0000259" key="12">
    <source>
        <dbReference type="SMART" id="SM00047"/>
    </source>
</evidence>
<evidence type="ECO:0000256" key="1">
    <source>
        <dbReference type="ARBA" id="ARBA00002954"/>
    </source>
</evidence>
<protein>
    <recommendedName>
        <fullName evidence="5">Peptidoglycan hydrolase FlgJ</fullName>
    </recommendedName>
    <alternativeName>
        <fullName evidence="11">Muramidase FlgJ</fullName>
    </alternativeName>
</protein>
<keyword evidence="9 13" id="KW-0326">Glycosidase</keyword>
<evidence type="ECO:0000256" key="6">
    <source>
        <dbReference type="ARBA" id="ARBA00022764"/>
    </source>
</evidence>
<dbReference type="GO" id="GO:0016798">
    <property type="term" value="F:hydrolase activity, acting on glycosyl bonds"/>
    <property type="evidence" value="ECO:0007669"/>
    <property type="project" value="UniProtKB-KW"/>
</dbReference>
<evidence type="ECO:0000313" key="14">
    <source>
        <dbReference type="Proteomes" id="UP000661077"/>
    </source>
</evidence>
<evidence type="ECO:0000256" key="5">
    <source>
        <dbReference type="ARBA" id="ARBA00013433"/>
    </source>
</evidence>
<keyword evidence="7" id="KW-1005">Bacterial flagellum biogenesis</keyword>
<evidence type="ECO:0000256" key="7">
    <source>
        <dbReference type="ARBA" id="ARBA00022795"/>
    </source>
</evidence>
<dbReference type="Proteomes" id="UP000661077">
    <property type="component" value="Unassembled WGS sequence"/>
</dbReference>